<accession>A0A7S1TFI5</accession>
<dbReference type="AlphaFoldDB" id="A0A7S1TFI5"/>
<gene>
    <name evidence="1" type="ORF">CCAE0312_LOCUS6577</name>
</gene>
<dbReference type="EMBL" id="HBGH01011836">
    <property type="protein sequence ID" value="CAD9234488.1"/>
    <property type="molecule type" value="Transcribed_RNA"/>
</dbReference>
<protein>
    <submittedName>
        <fullName evidence="1">Uncharacterized protein</fullName>
    </submittedName>
</protein>
<sequence>MDEAVVPDWNGGGHVDQVVPEFGVTSETGRKRAAVAHVLGEDDGVNVISKKIGVTLVNRVGSAPVPLAAGRDDKDSELRVRPRWETPRRRGYRIEPWQDAREFGTNPIDFSSRKRSCAVVRAVVARLVSSSVGLSPRTVEKWFNLLAEYLELNADEYLIVLCLLRKYLAAGGHLVIPNEVSRPQRWECVIAICCYMAVLLSEEFPSRAASDLKELLGPSFQFGKEQIAFLKVLDWNIEVPPRTFAWAYELAVNDTDGKAKIDDWLAANKPRPVYPEESHVVPTLPGSQPTLAFVDMPIGQIVPSAIHGK</sequence>
<organism evidence="1">
    <name type="scientific">Compsopogon caeruleus</name>
    <dbReference type="NCBI Taxonomy" id="31354"/>
    <lineage>
        <taxon>Eukaryota</taxon>
        <taxon>Rhodophyta</taxon>
        <taxon>Compsopogonophyceae</taxon>
        <taxon>Compsopogonales</taxon>
        <taxon>Compsopogonaceae</taxon>
        <taxon>Compsopogon</taxon>
    </lineage>
</organism>
<reference evidence="1" key="1">
    <citation type="submission" date="2021-01" db="EMBL/GenBank/DDBJ databases">
        <authorList>
            <person name="Corre E."/>
            <person name="Pelletier E."/>
            <person name="Niang G."/>
            <person name="Scheremetjew M."/>
            <person name="Finn R."/>
            <person name="Kale V."/>
            <person name="Holt S."/>
            <person name="Cochrane G."/>
            <person name="Meng A."/>
            <person name="Brown T."/>
            <person name="Cohen L."/>
        </authorList>
    </citation>
    <scope>NUCLEOTIDE SEQUENCE</scope>
    <source>
        <strain evidence="1">SAG 36.94</strain>
    </source>
</reference>
<evidence type="ECO:0000313" key="1">
    <source>
        <dbReference type="EMBL" id="CAD9234488.1"/>
    </source>
</evidence>
<proteinExistence type="predicted"/>
<name>A0A7S1TFI5_9RHOD</name>